<dbReference type="Pfam" id="PF09260">
    <property type="entry name" value="A_amylase_dom_C"/>
    <property type="match status" value="1"/>
</dbReference>
<comment type="caution">
    <text evidence="14">The sequence shown here is derived from an EMBL/GenBank/DDBJ whole genome shotgun (WGS) entry which is preliminary data.</text>
</comment>
<keyword evidence="9" id="KW-1015">Disulfide bond</keyword>
<dbReference type="PANTHER" id="PTHR10357:SF215">
    <property type="entry name" value="ALPHA-AMYLASE 1"/>
    <property type="match status" value="1"/>
</dbReference>
<gene>
    <name evidence="14" type="ORF">BJX67DRAFT_390536</name>
</gene>
<evidence type="ECO:0000256" key="5">
    <source>
        <dbReference type="ARBA" id="ARBA00022723"/>
    </source>
</evidence>
<comment type="catalytic activity">
    <reaction evidence="1">
        <text>Endohydrolysis of (1-&gt;4)-alpha-D-glucosidic linkages in polysaccharides containing three or more (1-&gt;4)-alpha-linked D-glucose units.</text>
        <dbReference type="EC" id="3.2.1.1"/>
    </reaction>
</comment>
<dbReference type="InterPro" id="IPR013777">
    <property type="entry name" value="A-amylase-like"/>
</dbReference>
<evidence type="ECO:0000313" key="15">
    <source>
        <dbReference type="Proteomes" id="UP001610432"/>
    </source>
</evidence>
<reference evidence="14 15" key="1">
    <citation type="submission" date="2024-07" db="EMBL/GenBank/DDBJ databases">
        <title>Section-level genome sequencing and comparative genomics of Aspergillus sections Usti and Cavernicolus.</title>
        <authorList>
            <consortium name="Lawrence Berkeley National Laboratory"/>
            <person name="Nybo J.L."/>
            <person name="Vesth T.C."/>
            <person name="Theobald S."/>
            <person name="Frisvad J.C."/>
            <person name="Larsen T.O."/>
            <person name="Kjaerboelling I."/>
            <person name="Rothschild-Mancinelli K."/>
            <person name="Lyhne E.K."/>
            <person name="Kogle M.E."/>
            <person name="Barry K."/>
            <person name="Clum A."/>
            <person name="Na H."/>
            <person name="Ledsgaard L."/>
            <person name="Lin J."/>
            <person name="Lipzen A."/>
            <person name="Kuo A."/>
            <person name="Riley R."/>
            <person name="Mondo S."/>
            <person name="Labutti K."/>
            <person name="Haridas S."/>
            <person name="Pangalinan J."/>
            <person name="Salamov A.A."/>
            <person name="Simmons B.A."/>
            <person name="Magnuson J.K."/>
            <person name="Chen J."/>
            <person name="Drula E."/>
            <person name="Henrissat B."/>
            <person name="Wiebenga A."/>
            <person name="Lubbers R.J."/>
            <person name="Gomes A.C."/>
            <person name="Macurrencykelacurrency M.R."/>
            <person name="Stajich J."/>
            <person name="Grigoriev I.V."/>
            <person name="Mortensen U.H."/>
            <person name="De Vries R.P."/>
            <person name="Baker S.E."/>
            <person name="Andersen M.R."/>
        </authorList>
    </citation>
    <scope>NUCLEOTIDE SEQUENCE [LARGE SCALE GENOMIC DNA]</scope>
    <source>
        <strain evidence="14 15">CBS 449.75</strain>
    </source>
</reference>
<evidence type="ECO:0000256" key="9">
    <source>
        <dbReference type="ARBA" id="ARBA00023157"/>
    </source>
</evidence>
<keyword evidence="10" id="KW-0325">Glycoprotein</keyword>
<keyword evidence="11" id="KW-0119">Carbohydrate metabolism</keyword>
<evidence type="ECO:0000313" key="14">
    <source>
        <dbReference type="EMBL" id="KAL2870833.1"/>
    </source>
</evidence>
<dbReference type="SMART" id="SM00642">
    <property type="entry name" value="Aamy"/>
    <property type="match status" value="1"/>
</dbReference>
<dbReference type="PANTHER" id="PTHR10357">
    <property type="entry name" value="ALPHA-AMYLASE FAMILY MEMBER"/>
    <property type="match status" value="1"/>
</dbReference>
<dbReference type="SUPFAM" id="SSF51445">
    <property type="entry name" value="(Trans)glycosidases"/>
    <property type="match status" value="1"/>
</dbReference>
<keyword evidence="8" id="KW-0106">Calcium</keyword>
<evidence type="ECO:0000256" key="4">
    <source>
        <dbReference type="ARBA" id="ARBA00012595"/>
    </source>
</evidence>
<dbReference type="Proteomes" id="UP001610432">
    <property type="component" value="Unassembled WGS sequence"/>
</dbReference>
<dbReference type="PIRSF" id="PIRSF001024">
    <property type="entry name" value="Alph-amyl_fung"/>
    <property type="match status" value="1"/>
</dbReference>
<keyword evidence="15" id="KW-1185">Reference proteome</keyword>
<keyword evidence="7 14" id="KW-0378">Hydrolase</keyword>
<comment type="similarity">
    <text evidence="3">Belongs to the glycosyl hydrolase 13 family.</text>
</comment>
<protein>
    <recommendedName>
        <fullName evidence="4">alpha-amylase</fullName>
        <ecNumber evidence="4">3.2.1.1</ecNumber>
    </recommendedName>
</protein>
<evidence type="ECO:0000256" key="2">
    <source>
        <dbReference type="ARBA" id="ARBA00001913"/>
    </source>
</evidence>
<comment type="cofactor">
    <cofactor evidence="2">
        <name>Ca(2+)</name>
        <dbReference type="ChEBI" id="CHEBI:29108"/>
    </cofactor>
</comment>
<evidence type="ECO:0000256" key="3">
    <source>
        <dbReference type="ARBA" id="ARBA00008061"/>
    </source>
</evidence>
<keyword evidence="5" id="KW-0479">Metal-binding</keyword>
<evidence type="ECO:0000259" key="13">
    <source>
        <dbReference type="SMART" id="SM00642"/>
    </source>
</evidence>
<evidence type="ECO:0000256" key="7">
    <source>
        <dbReference type="ARBA" id="ARBA00022801"/>
    </source>
</evidence>
<keyword evidence="12" id="KW-0326">Glycosidase</keyword>
<name>A0ABR4M1Z3_9EURO</name>
<evidence type="ECO:0000256" key="8">
    <source>
        <dbReference type="ARBA" id="ARBA00022837"/>
    </source>
</evidence>
<dbReference type="GO" id="GO:0016787">
    <property type="term" value="F:hydrolase activity"/>
    <property type="evidence" value="ECO:0007669"/>
    <property type="project" value="UniProtKB-KW"/>
</dbReference>
<sequence>MDTNTTAMASAYLASSPSALPPATALAATPAQWRSQSVYFLLTDRFARTDADYIQGMGFTAIWITPVTAQLEENIPYGQAYHGAGHMYLMVDVVANHMGYNGATDSVNYGVFNRFNSQEYFHSPFENCWLGDKSVRLYDLNTSKTDVQNFWYEWIRSLVSSYSIDGIRIDTVKHLQKDHLRDFQWRPEYTCPYQEHLDCVLNYPMYGVVCIKLGPNKSYCPLLNALKSASGSLSGLSNMIETVKYTCADSTRLGSFIEDHDNLRLSSYADDISLAKNVAAFLILSDGIPIIYAGQEQHYAGGDDPSNREATWLSGYSMTSQLYELMAASNAIHSSALAMRKGFNGTQVITVVTNAGAGAGPSTLPVTGTGYAARLAAGLALTEINSCTTVTVDSDEFVPVPMTEGGLPRVLYPSAGLEGSGICE</sequence>
<dbReference type="InterPro" id="IPR006047">
    <property type="entry name" value="GH13_cat_dom"/>
</dbReference>
<keyword evidence="6" id="KW-0732">Signal</keyword>
<accession>A0ABR4M1Z3</accession>
<dbReference type="RefSeq" id="XP_070889812.1">
    <property type="nucleotide sequence ID" value="XM_071034651.1"/>
</dbReference>
<dbReference type="Gene3D" id="3.20.20.80">
    <property type="entry name" value="Glycosidases"/>
    <property type="match status" value="2"/>
</dbReference>
<dbReference type="InterPro" id="IPR017853">
    <property type="entry name" value="GH"/>
</dbReference>
<proteinExistence type="inferred from homology"/>
<organism evidence="14 15">
    <name type="scientific">Aspergillus lucknowensis</name>
    <dbReference type="NCBI Taxonomy" id="176173"/>
    <lineage>
        <taxon>Eukaryota</taxon>
        <taxon>Fungi</taxon>
        <taxon>Dikarya</taxon>
        <taxon>Ascomycota</taxon>
        <taxon>Pezizomycotina</taxon>
        <taxon>Eurotiomycetes</taxon>
        <taxon>Eurotiomycetidae</taxon>
        <taxon>Eurotiales</taxon>
        <taxon>Aspergillaceae</taxon>
        <taxon>Aspergillus</taxon>
        <taxon>Aspergillus subgen. Nidulantes</taxon>
    </lineage>
</organism>
<dbReference type="InterPro" id="IPR015340">
    <property type="entry name" value="A_amylase_C_dom"/>
</dbReference>
<dbReference type="EMBL" id="JBFXLQ010000005">
    <property type="protein sequence ID" value="KAL2870833.1"/>
    <property type="molecule type" value="Genomic_DNA"/>
</dbReference>
<evidence type="ECO:0000256" key="1">
    <source>
        <dbReference type="ARBA" id="ARBA00000548"/>
    </source>
</evidence>
<evidence type="ECO:0000256" key="12">
    <source>
        <dbReference type="ARBA" id="ARBA00023295"/>
    </source>
</evidence>
<dbReference type="EC" id="3.2.1.1" evidence="4"/>
<feature type="domain" description="Glycosyl hydrolase family 13 catalytic" evidence="13">
    <location>
        <begin position="40"/>
        <end position="333"/>
    </location>
</feature>
<evidence type="ECO:0000256" key="11">
    <source>
        <dbReference type="ARBA" id="ARBA00023277"/>
    </source>
</evidence>
<dbReference type="GeneID" id="98149723"/>
<evidence type="ECO:0000256" key="10">
    <source>
        <dbReference type="ARBA" id="ARBA00023180"/>
    </source>
</evidence>
<evidence type="ECO:0000256" key="6">
    <source>
        <dbReference type="ARBA" id="ARBA00022729"/>
    </source>
</evidence>
<dbReference type="Pfam" id="PF00128">
    <property type="entry name" value="Alpha-amylase"/>
    <property type="match status" value="2"/>
</dbReference>
<dbReference type="SUPFAM" id="SSF51011">
    <property type="entry name" value="Glycosyl hydrolase domain"/>
    <property type="match status" value="1"/>
</dbReference>